<evidence type="ECO:0000313" key="3">
    <source>
        <dbReference type="Proteomes" id="UP000620046"/>
    </source>
</evidence>
<keyword evidence="3" id="KW-1185">Reference proteome</keyword>
<name>A0ABQ1FTC4_9GAMM</name>
<organism evidence="2 3">
    <name type="scientific">Dyella nitratireducens</name>
    <dbReference type="NCBI Taxonomy" id="1849580"/>
    <lineage>
        <taxon>Bacteria</taxon>
        <taxon>Pseudomonadati</taxon>
        <taxon>Pseudomonadota</taxon>
        <taxon>Gammaproteobacteria</taxon>
        <taxon>Lysobacterales</taxon>
        <taxon>Rhodanobacteraceae</taxon>
        <taxon>Dyella</taxon>
    </lineage>
</organism>
<evidence type="ECO:0000313" key="2">
    <source>
        <dbReference type="EMBL" id="GGA27611.1"/>
    </source>
</evidence>
<reference evidence="3" key="1">
    <citation type="journal article" date="2019" name="Int. J. Syst. Evol. Microbiol.">
        <title>The Global Catalogue of Microorganisms (GCM) 10K type strain sequencing project: providing services to taxonomists for standard genome sequencing and annotation.</title>
        <authorList>
            <consortium name="The Broad Institute Genomics Platform"/>
            <consortium name="The Broad Institute Genome Sequencing Center for Infectious Disease"/>
            <person name="Wu L."/>
            <person name="Ma J."/>
        </authorList>
    </citation>
    <scope>NUCLEOTIDE SEQUENCE [LARGE SCALE GENOMIC DNA]</scope>
    <source>
        <strain evidence="3">CGMCC 1.15439</strain>
    </source>
</reference>
<proteinExistence type="predicted"/>
<feature type="region of interest" description="Disordered" evidence="1">
    <location>
        <begin position="36"/>
        <end position="59"/>
    </location>
</feature>
<dbReference type="EMBL" id="BMJA01000001">
    <property type="protein sequence ID" value="GGA27611.1"/>
    <property type="molecule type" value="Genomic_DNA"/>
</dbReference>
<sequence length="72" mass="8324">MGWNVSFFVTTDAKWLKRACQACRKMCQGTSTECDGYHAAEHPPMPDSRRDSASSDARRHMNHRYYLSDKLL</sequence>
<evidence type="ECO:0000256" key="1">
    <source>
        <dbReference type="SAM" id="MobiDB-lite"/>
    </source>
</evidence>
<accession>A0ABQ1FTC4</accession>
<dbReference type="Proteomes" id="UP000620046">
    <property type="component" value="Unassembled WGS sequence"/>
</dbReference>
<feature type="compositionally biased region" description="Basic and acidic residues" evidence="1">
    <location>
        <begin position="47"/>
        <end position="59"/>
    </location>
</feature>
<gene>
    <name evidence="2" type="ORF">GCM10010981_15440</name>
</gene>
<protein>
    <submittedName>
        <fullName evidence="2">Uncharacterized protein</fullName>
    </submittedName>
</protein>
<comment type="caution">
    <text evidence="2">The sequence shown here is derived from an EMBL/GenBank/DDBJ whole genome shotgun (WGS) entry which is preliminary data.</text>
</comment>